<keyword evidence="9" id="KW-0560">Oxidoreductase</keyword>
<dbReference type="PANTHER" id="PTHR11552">
    <property type="entry name" value="GLUCOSE-METHANOL-CHOLINE GMC OXIDOREDUCTASE"/>
    <property type="match status" value="1"/>
</dbReference>
<dbReference type="Gene3D" id="3.30.560.10">
    <property type="entry name" value="Glucose Oxidase, domain 3"/>
    <property type="match status" value="1"/>
</dbReference>
<dbReference type="EC" id="1.1.99.1" evidence="9"/>
<dbReference type="PIRSF" id="PIRSF000137">
    <property type="entry name" value="Alcohol_oxidase"/>
    <property type="match status" value="1"/>
</dbReference>
<dbReference type="PROSITE" id="PS51257">
    <property type="entry name" value="PROKAR_LIPOPROTEIN"/>
    <property type="match status" value="1"/>
</dbReference>
<feature type="domain" description="Glucose-methanol-choline oxidoreductase N-terminal" evidence="7">
    <location>
        <begin position="94"/>
        <end position="117"/>
    </location>
</feature>
<dbReference type="Pfam" id="PF00732">
    <property type="entry name" value="GMC_oxred_N"/>
    <property type="match status" value="1"/>
</dbReference>
<reference evidence="9 10" key="1">
    <citation type="submission" date="2020-08" db="EMBL/GenBank/DDBJ databases">
        <title>Genomic Encyclopedia of Type Strains, Phase IV (KMG-IV): sequencing the most valuable type-strain genomes for metagenomic binning, comparative biology and taxonomic classification.</title>
        <authorList>
            <person name="Goeker M."/>
        </authorList>
    </citation>
    <scope>NUCLEOTIDE SEQUENCE [LARGE SCALE GENOMIC DNA]</scope>
    <source>
        <strain evidence="9 10">DSM 27163</strain>
    </source>
</reference>
<evidence type="ECO:0000259" key="7">
    <source>
        <dbReference type="PROSITE" id="PS00623"/>
    </source>
</evidence>
<comment type="cofactor">
    <cofactor evidence="1 5">
        <name>FAD</name>
        <dbReference type="ChEBI" id="CHEBI:57692"/>
    </cofactor>
</comment>
<evidence type="ECO:0000313" key="9">
    <source>
        <dbReference type="EMBL" id="MBB5706963.1"/>
    </source>
</evidence>
<evidence type="ECO:0000256" key="2">
    <source>
        <dbReference type="ARBA" id="ARBA00010790"/>
    </source>
</evidence>
<dbReference type="InterPro" id="IPR036188">
    <property type="entry name" value="FAD/NAD-bd_sf"/>
</dbReference>
<dbReference type="Gene3D" id="3.50.50.60">
    <property type="entry name" value="FAD/NAD(P)-binding domain"/>
    <property type="match status" value="1"/>
</dbReference>
<evidence type="ECO:0000256" key="6">
    <source>
        <dbReference type="RuleBase" id="RU003968"/>
    </source>
</evidence>
<organism evidence="9 10">
    <name type="scientific">Sphingopyxis panaciterrulae</name>
    <dbReference type="NCBI Taxonomy" id="462372"/>
    <lineage>
        <taxon>Bacteria</taxon>
        <taxon>Pseudomonadati</taxon>
        <taxon>Pseudomonadota</taxon>
        <taxon>Alphaproteobacteria</taxon>
        <taxon>Sphingomonadales</taxon>
        <taxon>Sphingomonadaceae</taxon>
        <taxon>Sphingopyxis</taxon>
    </lineage>
</organism>
<feature type="binding site" evidence="5">
    <location>
        <position position="235"/>
    </location>
    <ligand>
        <name>FAD</name>
        <dbReference type="ChEBI" id="CHEBI:57692"/>
    </ligand>
</feature>
<accession>A0A7W9EQU0</accession>
<dbReference type="Pfam" id="PF05199">
    <property type="entry name" value="GMC_oxred_C"/>
    <property type="match status" value="1"/>
</dbReference>
<keyword evidence="10" id="KW-1185">Reference proteome</keyword>
<gene>
    <name evidence="9" type="ORF">FHR21_002325</name>
</gene>
<evidence type="ECO:0000256" key="4">
    <source>
        <dbReference type="ARBA" id="ARBA00022827"/>
    </source>
</evidence>
<keyword evidence="3 6" id="KW-0285">Flavoprotein</keyword>
<dbReference type="InterPro" id="IPR012132">
    <property type="entry name" value="GMC_OxRdtase"/>
</dbReference>
<evidence type="ECO:0000256" key="5">
    <source>
        <dbReference type="PIRSR" id="PIRSR000137-2"/>
    </source>
</evidence>
<evidence type="ECO:0000256" key="3">
    <source>
        <dbReference type="ARBA" id="ARBA00022630"/>
    </source>
</evidence>
<evidence type="ECO:0000313" key="10">
    <source>
        <dbReference type="Proteomes" id="UP000537161"/>
    </source>
</evidence>
<dbReference type="SUPFAM" id="SSF54373">
    <property type="entry name" value="FAD-linked reductases, C-terminal domain"/>
    <property type="match status" value="1"/>
</dbReference>
<dbReference type="PROSITE" id="PS00623">
    <property type="entry name" value="GMC_OXRED_1"/>
    <property type="match status" value="1"/>
</dbReference>
<feature type="domain" description="Glucose-methanol-choline oxidoreductase N-terminal" evidence="8">
    <location>
        <begin position="270"/>
        <end position="284"/>
    </location>
</feature>
<dbReference type="Proteomes" id="UP000537161">
    <property type="component" value="Unassembled WGS sequence"/>
</dbReference>
<dbReference type="EMBL" id="JACIJH010000007">
    <property type="protein sequence ID" value="MBB5706963.1"/>
    <property type="molecule type" value="Genomic_DNA"/>
</dbReference>
<dbReference type="GO" id="GO:0050660">
    <property type="term" value="F:flavin adenine dinucleotide binding"/>
    <property type="evidence" value="ECO:0007669"/>
    <property type="project" value="InterPro"/>
</dbReference>
<evidence type="ECO:0000259" key="8">
    <source>
        <dbReference type="PROSITE" id="PS00624"/>
    </source>
</evidence>
<keyword evidence="4 5" id="KW-0274">FAD</keyword>
<dbReference type="InterPro" id="IPR000172">
    <property type="entry name" value="GMC_OxRdtase_N"/>
</dbReference>
<dbReference type="PROSITE" id="PS00624">
    <property type="entry name" value="GMC_OXRED_2"/>
    <property type="match status" value="1"/>
</dbReference>
<dbReference type="SUPFAM" id="SSF51905">
    <property type="entry name" value="FAD/NAD(P)-binding domain"/>
    <property type="match status" value="1"/>
</dbReference>
<protein>
    <submittedName>
        <fullName evidence="9">Choline dehydrogenase</fullName>
        <ecNumber evidence="9">1.1.99.1</ecNumber>
    </submittedName>
</protein>
<evidence type="ECO:0000256" key="1">
    <source>
        <dbReference type="ARBA" id="ARBA00001974"/>
    </source>
</evidence>
<sequence>MPSSDRTAGAADLLAGRWDYIVVGAGSAGCVLANRLSEDGTATVLLIEAGGAETDPDVAIPQRWPFLAGGRHDWQYRSVDQAGLGGRSIAQPRGRGLGGSSLINAMGFQRGSRAVFDDWGRITGDAGWSWQGLLPFFRRLENASGGADAWRGSGGPLDVLALSSASGRSPFAEAVVEAGVAAGHAYNPDWNGVSDEGTVWTQLVMAEGRRVTAASAYLDPVRGRSNLGVLTDAQVMRVSIEARRARHILLRHGDDGHVLRAEREIILAAGAIDSPRLLMLSGIGDARALSDIGIAPVVDLPDVGDHLADHPLVPAMLFAARRPLPGSRFNHCESMVIARSSLARGRADLQLMVLSVPNVAPQFGAPPPDSFSVLPGLIDPRSRGSVKLTAADPFAPAAIDPGYLSDPADAAILAEGFAMARRIMAQPALRDWVGDELAPGPHIFGDALIPIIRQAASPFFHPVSTCRMGRVDATGAVLDPRCRVRGVAGLRVVDASIFPTLPNAMTNAAVVAAAERASDLIREDAA</sequence>
<dbReference type="RefSeq" id="WP_184098382.1">
    <property type="nucleotide sequence ID" value="NZ_JACIJH010000007.1"/>
</dbReference>
<dbReference type="AlphaFoldDB" id="A0A7W9EQU0"/>
<dbReference type="GO" id="GO:0008812">
    <property type="term" value="F:choline dehydrogenase activity"/>
    <property type="evidence" value="ECO:0007669"/>
    <property type="project" value="UniProtKB-EC"/>
</dbReference>
<dbReference type="PANTHER" id="PTHR11552:SF147">
    <property type="entry name" value="CHOLINE DEHYDROGENASE, MITOCHONDRIAL"/>
    <property type="match status" value="1"/>
</dbReference>
<comment type="caution">
    <text evidence="9">The sequence shown here is derived from an EMBL/GenBank/DDBJ whole genome shotgun (WGS) entry which is preliminary data.</text>
</comment>
<name>A0A7W9EQU0_9SPHN</name>
<comment type="similarity">
    <text evidence="2 6">Belongs to the GMC oxidoreductase family.</text>
</comment>
<dbReference type="InterPro" id="IPR007867">
    <property type="entry name" value="GMC_OxRtase_C"/>
</dbReference>
<proteinExistence type="inferred from homology"/>